<dbReference type="OrthoDB" id="9809488at2"/>
<name>A0A3M0B604_9AQUI</name>
<protein>
    <submittedName>
        <fullName evidence="9">Urea transporter</fullName>
    </submittedName>
</protein>
<dbReference type="Gene3D" id="1.10.3430.10">
    <property type="entry name" value="Ammonium transporter AmtB like domains"/>
    <property type="match status" value="1"/>
</dbReference>
<dbReference type="InterPro" id="IPR011055">
    <property type="entry name" value="Dup_hybrid_motif"/>
</dbReference>
<dbReference type="InterPro" id="IPR004937">
    <property type="entry name" value="Urea_transporter"/>
</dbReference>
<dbReference type="AlphaFoldDB" id="A0A3M0B604"/>
<keyword evidence="6 7" id="KW-0472">Membrane</keyword>
<dbReference type="EMBL" id="REFO01000018">
    <property type="protein sequence ID" value="RMA92477.1"/>
    <property type="molecule type" value="Genomic_DNA"/>
</dbReference>
<keyword evidence="10" id="KW-1185">Reference proteome</keyword>
<feature type="transmembrane region" description="Helical" evidence="7">
    <location>
        <begin position="198"/>
        <end position="216"/>
    </location>
</feature>
<feature type="domain" description="M23ase beta-sheet core" evidence="8">
    <location>
        <begin position="386"/>
        <end position="477"/>
    </location>
</feature>
<dbReference type="RefSeq" id="WP_121923815.1">
    <property type="nucleotide sequence ID" value="NZ_REFO01000018.1"/>
</dbReference>
<dbReference type="PANTHER" id="PTHR10464">
    <property type="entry name" value="UREA TRANSPORTER"/>
    <property type="match status" value="1"/>
</dbReference>
<evidence type="ECO:0000256" key="6">
    <source>
        <dbReference type="ARBA" id="ARBA00023136"/>
    </source>
</evidence>
<evidence type="ECO:0000259" key="8">
    <source>
        <dbReference type="Pfam" id="PF01551"/>
    </source>
</evidence>
<dbReference type="CDD" id="cd12797">
    <property type="entry name" value="M23_peptidase"/>
    <property type="match status" value="1"/>
</dbReference>
<reference evidence="9 10" key="1">
    <citation type="submission" date="2018-10" db="EMBL/GenBank/DDBJ databases">
        <title>Genomic Encyclopedia of Archaeal and Bacterial Type Strains, Phase II (KMG-II): from individual species to whole genera.</title>
        <authorList>
            <person name="Goeker M."/>
        </authorList>
    </citation>
    <scope>NUCLEOTIDE SEQUENCE [LARGE SCALE GENOMIC DNA]</scope>
    <source>
        <strain evidence="9 10">VM1</strain>
    </source>
</reference>
<proteinExistence type="inferred from homology"/>
<comment type="caution">
    <text evidence="9">The sequence shown here is derived from an EMBL/GenBank/DDBJ whole genome shotgun (WGS) entry which is preliminary data.</text>
</comment>
<dbReference type="Gene3D" id="2.70.70.10">
    <property type="entry name" value="Glucose Permease (Domain IIA)"/>
    <property type="match status" value="1"/>
</dbReference>
<evidence type="ECO:0000313" key="10">
    <source>
        <dbReference type="Proteomes" id="UP000280842"/>
    </source>
</evidence>
<dbReference type="InterPro" id="IPR016047">
    <property type="entry name" value="M23ase_b-sheet_dom"/>
</dbReference>
<evidence type="ECO:0000256" key="4">
    <source>
        <dbReference type="ARBA" id="ARBA00022692"/>
    </source>
</evidence>
<dbReference type="InterPro" id="IPR029020">
    <property type="entry name" value="Ammonium/urea_transptr"/>
</dbReference>
<feature type="transmembrane region" description="Helical" evidence="7">
    <location>
        <begin position="67"/>
        <end position="85"/>
    </location>
</feature>
<keyword evidence="4 7" id="KW-0812">Transmembrane</keyword>
<feature type="transmembrane region" description="Helical" evidence="7">
    <location>
        <begin position="12"/>
        <end position="32"/>
    </location>
</feature>
<evidence type="ECO:0000256" key="7">
    <source>
        <dbReference type="SAM" id="Phobius"/>
    </source>
</evidence>
<accession>A0A3M0B604</accession>
<keyword evidence="3" id="KW-1003">Cell membrane</keyword>
<dbReference type="PANTHER" id="PTHR10464:SF4">
    <property type="entry name" value="UREA TRANSPORTER"/>
    <property type="match status" value="1"/>
</dbReference>
<feature type="transmembrane region" description="Helical" evidence="7">
    <location>
        <begin position="91"/>
        <end position="110"/>
    </location>
</feature>
<evidence type="ECO:0000256" key="5">
    <source>
        <dbReference type="ARBA" id="ARBA00022989"/>
    </source>
</evidence>
<keyword evidence="5 7" id="KW-1133">Transmembrane helix</keyword>
<dbReference type="SUPFAM" id="SSF51261">
    <property type="entry name" value="Duplicated hybrid motif"/>
    <property type="match status" value="1"/>
</dbReference>
<feature type="transmembrane region" description="Helical" evidence="7">
    <location>
        <begin position="117"/>
        <end position="140"/>
    </location>
</feature>
<evidence type="ECO:0000256" key="2">
    <source>
        <dbReference type="ARBA" id="ARBA00005914"/>
    </source>
</evidence>
<feature type="transmembrane region" description="Helical" evidence="7">
    <location>
        <begin position="172"/>
        <end position="193"/>
    </location>
</feature>
<dbReference type="Pfam" id="PF01551">
    <property type="entry name" value="Peptidase_M23"/>
    <property type="match status" value="1"/>
</dbReference>
<dbReference type="Proteomes" id="UP000280842">
    <property type="component" value="Unassembled WGS sequence"/>
</dbReference>
<dbReference type="GO" id="GO:0015204">
    <property type="term" value="F:urea transmembrane transporter activity"/>
    <property type="evidence" value="ECO:0007669"/>
    <property type="project" value="InterPro"/>
</dbReference>
<organism evidence="9 10">
    <name type="scientific">Hydrogenothermus marinus</name>
    <dbReference type="NCBI Taxonomy" id="133270"/>
    <lineage>
        <taxon>Bacteria</taxon>
        <taxon>Pseudomonadati</taxon>
        <taxon>Aquificota</taxon>
        <taxon>Aquificia</taxon>
        <taxon>Aquificales</taxon>
        <taxon>Hydrogenothermaceae</taxon>
        <taxon>Hydrogenothermus</taxon>
    </lineage>
</organism>
<feature type="transmembrane region" description="Helical" evidence="7">
    <location>
        <begin position="38"/>
        <end position="55"/>
    </location>
</feature>
<dbReference type="GO" id="GO:0005886">
    <property type="term" value="C:plasma membrane"/>
    <property type="evidence" value="ECO:0007669"/>
    <property type="project" value="UniProtKB-SubCell"/>
</dbReference>
<feature type="transmembrane region" description="Helical" evidence="7">
    <location>
        <begin position="228"/>
        <end position="245"/>
    </location>
</feature>
<evidence type="ECO:0000256" key="1">
    <source>
        <dbReference type="ARBA" id="ARBA00004651"/>
    </source>
</evidence>
<dbReference type="Pfam" id="PF03253">
    <property type="entry name" value="UT"/>
    <property type="match status" value="1"/>
</dbReference>
<sequence>MKQYILYLKAILNSYSEILFLQGFITGAIILLSTFINPSIGIAGLISVLSAYFIARFLNMGREFLESGFYTYNALLVGLSIGYLFKITPLTIFFTIIAGILTFIFSVMLYKIFSYYLALPILSIPFVVISSILYLSAYSYSNLFVDSLYPHSHFEFLEDIFPLWLSGYFKSLGAILFLPDVFIGIIFSILLFFSSRILFLLSIIGYITGSLSLYFLTGSYSQAFSDITNFNFILIAMALGGIFLIPSIKSYFIALIGVITSTIVLSATKTFWSFYGIPIFTFPFNFTTLSFIYVLGALGFPLLAKIIRKNPEETLDYYLTTQKRFSGTTRGIYLPFSGEWTVWQGFNDEWTHKGNWKYAYDFVITDENGKTYKGDGLNLTDYYAFKKPVLSPVRGRVVKVVSNLPDNPIGTVDRENNWGNYIVIYDFRGFYVELSHFAQNSIKVKEGDWVEIGSFLGLCGNSGYSPQPHIHIQVQATEEVGSLTLPFSFISYISGKQFFSNNLPKKKEKVKPAYPDISIKNKLSFYLDNQFIYEIYKNNQKIDEFSMKVKMEIDGTFYFETEKGKLYFGKDESSFYFYSLKGDDKYLKIIFRAIPKIPLISEKDIKWIDFIPFDIAFNNLFKNLILFIASFNHSIGLVKYEGKIIDYGKFEGLIKNPFSKKEYKSYVILDENLGFKEIKIDSIKFVLKKINYGG</sequence>
<comment type="similarity">
    <text evidence="2">Belongs to the urea transporter family.</text>
</comment>
<gene>
    <name evidence="9" type="ORF">CLV39_1725</name>
</gene>
<evidence type="ECO:0000256" key="3">
    <source>
        <dbReference type="ARBA" id="ARBA00022475"/>
    </source>
</evidence>
<evidence type="ECO:0000313" key="9">
    <source>
        <dbReference type="EMBL" id="RMA92477.1"/>
    </source>
</evidence>
<comment type="subcellular location">
    <subcellularLocation>
        <location evidence="1">Cell membrane</location>
        <topology evidence="1">Multi-pass membrane protein</topology>
    </subcellularLocation>
</comment>